<feature type="compositionally biased region" description="Low complexity" evidence="1">
    <location>
        <begin position="7"/>
        <end position="17"/>
    </location>
</feature>
<reference evidence="2" key="1">
    <citation type="submission" date="2021-01" db="EMBL/GenBank/DDBJ databases">
        <authorList>
            <person name="Corre E."/>
            <person name="Pelletier E."/>
            <person name="Niang G."/>
            <person name="Scheremetjew M."/>
            <person name="Finn R."/>
            <person name="Kale V."/>
            <person name="Holt S."/>
            <person name="Cochrane G."/>
            <person name="Meng A."/>
            <person name="Brown T."/>
            <person name="Cohen L."/>
        </authorList>
    </citation>
    <scope>NUCLEOTIDE SEQUENCE</scope>
    <source>
        <strain evidence="2">CCMP1320</strain>
    </source>
</reference>
<dbReference type="InterPro" id="IPR011990">
    <property type="entry name" value="TPR-like_helical_dom_sf"/>
</dbReference>
<evidence type="ECO:0000256" key="1">
    <source>
        <dbReference type="SAM" id="MobiDB-lite"/>
    </source>
</evidence>
<feature type="compositionally biased region" description="Low complexity" evidence="1">
    <location>
        <begin position="38"/>
        <end position="50"/>
    </location>
</feature>
<evidence type="ECO:0000313" key="2">
    <source>
        <dbReference type="EMBL" id="CAE0489515.1"/>
    </source>
</evidence>
<dbReference type="AlphaFoldDB" id="A0A7S3QQB0"/>
<name>A0A7S3QQB0_DUNTE</name>
<sequence>MPPPAAGAPSSSTSPSSQGDHRGVTRGLQSHPPTMPKQEAQGGTATGPAGQQLHALSISDHQQRVETDTSAQRHAPSCHAHLSAYPQLHQQQQQQVDVGSLAAEVGALEALVVHAEALMAGCARSSHAQAVMLLTQGLARADRFAVRRAAPAAFAQGAPLSVPPTSADGDRSPVLVALGPLHALRIRLAATLMRAAVEEGSSWKIALQAACALTPIYEQLYPPVWPNLGLHLAQHAKLAMFLEHPAEAAQLADRALKVLSVTHSGPGGGGICEEVARIRWEAQQECGER</sequence>
<gene>
    <name evidence="2" type="ORF">DTER00134_LOCUS4586</name>
</gene>
<organism evidence="2">
    <name type="scientific">Dunaliella tertiolecta</name>
    <name type="common">Green alga</name>
    <dbReference type="NCBI Taxonomy" id="3047"/>
    <lineage>
        <taxon>Eukaryota</taxon>
        <taxon>Viridiplantae</taxon>
        <taxon>Chlorophyta</taxon>
        <taxon>core chlorophytes</taxon>
        <taxon>Chlorophyceae</taxon>
        <taxon>CS clade</taxon>
        <taxon>Chlamydomonadales</taxon>
        <taxon>Dunaliellaceae</taxon>
        <taxon>Dunaliella</taxon>
    </lineage>
</organism>
<proteinExistence type="predicted"/>
<dbReference type="EMBL" id="HBIP01008415">
    <property type="protein sequence ID" value="CAE0489515.1"/>
    <property type="molecule type" value="Transcribed_RNA"/>
</dbReference>
<protein>
    <submittedName>
        <fullName evidence="2">Uncharacterized protein</fullName>
    </submittedName>
</protein>
<accession>A0A7S3QQB0</accession>
<dbReference type="Gene3D" id="1.25.40.10">
    <property type="entry name" value="Tetratricopeptide repeat domain"/>
    <property type="match status" value="1"/>
</dbReference>
<feature type="region of interest" description="Disordered" evidence="1">
    <location>
        <begin position="1"/>
        <end position="50"/>
    </location>
</feature>